<sequence length="523" mass="53356">MTSGIPELPGLADLSPLGQGGLADVYLARQIHLERWVAAKVFRVSLDDEQAADRFRAECRALGRLDQYPNIITVYDAGVLPDGRPYLISERCDGSLADLVSVRGPLPADRVADLGLTLARALHYAHAAGVLHGDVTPQNVLLRSSGAPVLADFGLAVLRDHCTATAAGFTQAHAAPETLGDTRAIDERSDVYGLGSTLYAALTGQAPFPREPGEDDPEHVDRIRTEPVTEPAGPPPLTGLIVAMLAKDPARRPGTDEITDRLGAVVDGVATQAMRLPGVTTVAWSDPGDTVAGSTAHVPGPTERTRMHHGPQRTPATAARPLPRRRRKGLVLGTVAGVLVLAAGGATAAVWQASRDTPAAAPAAPATTSALPAPAPVTPPPTTTTAEPAPTTSSRSSTPRRTATRAPVTSEREEPRSSAPAAPVPTRAPSSSSAAPTPDPGPDPAQPGVVGPGTRSGAGQRGPSGTGNNAPTPEAGRRNAPAAAGVAPASAPPEGAPSENSAQRAASSPESAARPAATPTPAR</sequence>
<keyword evidence="7" id="KW-0812">Transmembrane</keyword>
<dbReference type="PANTHER" id="PTHR43671:SF13">
    <property type="entry name" value="SERINE_THREONINE-PROTEIN KINASE NEK2"/>
    <property type="match status" value="1"/>
</dbReference>
<keyword evidence="7" id="KW-0472">Membrane</keyword>
<feature type="transmembrane region" description="Helical" evidence="7">
    <location>
        <begin position="330"/>
        <end position="351"/>
    </location>
</feature>
<dbReference type="InterPro" id="IPR011009">
    <property type="entry name" value="Kinase-like_dom_sf"/>
</dbReference>
<dbReference type="GO" id="GO:0005524">
    <property type="term" value="F:ATP binding"/>
    <property type="evidence" value="ECO:0007669"/>
    <property type="project" value="UniProtKB-KW"/>
</dbReference>
<evidence type="ECO:0000313" key="10">
    <source>
        <dbReference type="Proteomes" id="UP000291591"/>
    </source>
</evidence>
<dbReference type="RefSeq" id="WP_130290289.1">
    <property type="nucleotide sequence ID" value="NZ_SHKL01000001.1"/>
</dbReference>
<keyword evidence="10" id="KW-1185">Reference proteome</keyword>
<dbReference type="OrthoDB" id="3815424at2"/>
<accession>A0A4Q7V017</accession>
<dbReference type="PROSITE" id="PS50011">
    <property type="entry name" value="PROTEIN_KINASE_DOM"/>
    <property type="match status" value="1"/>
</dbReference>
<evidence type="ECO:0000256" key="6">
    <source>
        <dbReference type="SAM" id="MobiDB-lite"/>
    </source>
</evidence>
<dbReference type="InterPro" id="IPR000719">
    <property type="entry name" value="Prot_kinase_dom"/>
</dbReference>
<keyword evidence="7" id="KW-1133">Transmembrane helix</keyword>
<feature type="region of interest" description="Disordered" evidence="6">
    <location>
        <begin position="285"/>
        <end position="325"/>
    </location>
</feature>
<feature type="compositionally biased region" description="Low complexity" evidence="6">
    <location>
        <begin position="417"/>
        <end position="436"/>
    </location>
</feature>
<gene>
    <name evidence="9" type="ORF">EV383_2790</name>
</gene>
<dbReference type="PANTHER" id="PTHR43671">
    <property type="entry name" value="SERINE/THREONINE-PROTEIN KINASE NEK"/>
    <property type="match status" value="1"/>
</dbReference>
<keyword evidence="9" id="KW-0723">Serine/threonine-protein kinase</keyword>
<evidence type="ECO:0000256" key="5">
    <source>
        <dbReference type="ARBA" id="ARBA00022840"/>
    </source>
</evidence>
<feature type="compositionally biased region" description="Gly residues" evidence="6">
    <location>
        <begin position="450"/>
        <end position="465"/>
    </location>
</feature>
<name>A0A4Q7V017_PSEST</name>
<reference evidence="9 10" key="1">
    <citation type="submission" date="2019-02" db="EMBL/GenBank/DDBJ databases">
        <title>Sequencing the genomes of 1000 actinobacteria strains.</title>
        <authorList>
            <person name="Klenk H.-P."/>
        </authorList>
    </citation>
    <scope>NUCLEOTIDE SEQUENCE [LARGE SCALE GENOMIC DNA]</scope>
    <source>
        <strain evidence="9 10">DSM 45779</strain>
    </source>
</reference>
<keyword evidence="4 9" id="KW-0418">Kinase</keyword>
<keyword evidence="3" id="KW-0547">Nucleotide-binding</keyword>
<evidence type="ECO:0000256" key="3">
    <source>
        <dbReference type="ARBA" id="ARBA00022741"/>
    </source>
</evidence>
<evidence type="ECO:0000313" key="9">
    <source>
        <dbReference type="EMBL" id="RZT85903.1"/>
    </source>
</evidence>
<dbReference type="Proteomes" id="UP000291591">
    <property type="component" value="Unassembled WGS sequence"/>
</dbReference>
<evidence type="ECO:0000256" key="7">
    <source>
        <dbReference type="SAM" id="Phobius"/>
    </source>
</evidence>
<dbReference type="InterPro" id="IPR008266">
    <property type="entry name" value="Tyr_kinase_AS"/>
</dbReference>
<feature type="compositionally biased region" description="Pro residues" evidence="6">
    <location>
        <begin position="373"/>
        <end position="382"/>
    </location>
</feature>
<evidence type="ECO:0000256" key="4">
    <source>
        <dbReference type="ARBA" id="ARBA00022777"/>
    </source>
</evidence>
<dbReference type="CDD" id="cd14014">
    <property type="entry name" value="STKc_PknB_like"/>
    <property type="match status" value="1"/>
</dbReference>
<dbReference type="GO" id="GO:0004674">
    <property type="term" value="F:protein serine/threonine kinase activity"/>
    <property type="evidence" value="ECO:0007669"/>
    <property type="project" value="UniProtKB-KW"/>
</dbReference>
<dbReference type="AlphaFoldDB" id="A0A4Q7V017"/>
<dbReference type="Gene3D" id="1.10.510.10">
    <property type="entry name" value="Transferase(Phosphotransferase) domain 1"/>
    <property type="match status" value="1"/>
</dbReference>
<protein>
    <recommendedName>
        <fullName evidence="1">non-specific serine/threonine protein kinase</fullName>
        <ecNumber evidence="1">2.7.11.1</ecNumber>
    </recommendedName>
</protein>
<keyword evidence="2" id="KW-0808">Transferase</keyword>
<feature type="compositionally biased region" description="Low complexity" evidence="6">
    <location>
        <begin position="360"/>
        <end position="372"/>
    </location>
</feature>
<comment type="caution">
    <text evidence="9">The sequence shown here is derived from an EMBL/GenBank/DDBJ whole genome shotgun (WGS) entry which is preliminary data.</text>
</comment>
<feature type="domain" description="Protein kinase" evidence="8">
    <location>
        <begin position="11"/>
        <end position="266"/>
    </location>
</feature>
<dbReference type="SUPFAM" id="SSF56112">
    <property type="entry name" value="Protein kinase-like (PK-like)"/>
    <property type="match status" value="1"/>
</dbReference>
<feature type="compositionally biased region" description="Low complexity" evidence="6">
    <location>
        <begin position="478"/>
        <end position="489"/>
    </location>
</feature>
<evidence type="ECO:0000256" key="2">
    <source>
        <dbReference type="ARBA" id="ARBA00022679"/>
    </source>
</evidence>
<feature type="region of interest" description="Disordered" evidence="6">
    <location>
        <begin position="360"/>
        <end position="523"/>
    </location>
</feature>
<evidence type="ECO:0000259" key="8">
    <source>
        <dbReference type="PROSITE" id="PS50011"/>
    </source>
</evidence>
<dbReference type="Gene3D" id="3.30.200.20">
    <property type="entry name" value="Phosphorylase Kinase, domain 1"/>
    <property type="match status" value="1"/>
</dbReference>
<organism evidence="9 10">
    <name type="scientific">Pseudonocardia sediminis</name>
    <dbReference type="NCBI Taxonomy" id="1397368"/>
    <lineage>
        <taxon>Bacteria</taxon>
        <taxon>Bacillati</taxon>
        <taxon>Actinomycetota</taxon>
        <taxon>Actinomycetes</taxon>
        <taxon>Pseudonocardiales</taxon>
        <taxon>Pseudonocardiaceae</taxon>
        <taxon>Pseudonocardia</taxon>
    </lineage>
</organism>
<evidence type="ECO:0000256" key="1">
    <source>
        <dbReference type="ARBA" id="ARBA00012513"/>
    </source>
</evidence>
<keyword evidence="5" id="KW-0067">ATP-binding</keyword>
<dbReference type="InterPro" id="IPR050660">
    <property type="entry name" value="NEK_Ser/Thr_kinase"/>
</dbReference>
<dbReference type="PROSITE" id="PS00109">
    <property type="entry name" value="PROTEIN_KINASE_TYR"/>
    <property type="match status" value="1"/>
</dbReference>
<proteinExistence type="predicted"/>
<feature type="compositionally biased region" description="Low complexity" evidence="6">
    <location>
        <begin position="383"/>
        <end position="409"/>
    </location>
</feature>
<feature type="compositionally biased region" description="Low complexity" evidence="6">
    <location>
        <begin position="496"/>
        <end position="523"/>
    </location>
</feature>
<dbReference type="EMBL" id="SHKL01000001">
    <property type="protein sequence ID" value="RZT85903.1"/>
    <property type="molecule type" value="Genomic_DNA"/>
</dbReference>
<dbReference type="EC" id="2.7.11.1" evidence="1"/>
<dbReference type="Pfam" id="PF00069">
    <property type="entry name" value="Pkinase"/>
    <property type="match status" value="1"/>
</dbReference>